<feature type="transmembrane region" description="Helical" evidence="6">
    <location>
        <begin position="81"/>
        <end position="103"/>
    </location>
</feature>
<dbReference type="Pfam" id="PF03631">
    <property type="entry name" value="Virul_fac_BrkB"/>
    <property type="match status" value="1"/>
</dbReference>
<evidence type="ECO:0000256" key="6">
    <source>
        <dbReference type="SAM" id="Phobius"/>
    </source>
</evidence>
<proteinExistence type="predicted"/>
<dbReference type="PANTHER" id="PTHR30213">
    <property type="entry name" value="INNER MEMBRANE PROTEIN YHJD"/>
    <property type="match status" value="1"/>
</dbReference>
<dbReference type="PIRSF" id="PIRSF035875">
    <property type="entry name" value="RNase_BN"/>
    <property type="match status" value="1"/>
</dbReference>
<evidence type="ECO:0000313" key="7">
    <source>
        <dbReference type="EMBL" id="SDW14675.1"/>
    </source>
</evidence>
<dbReference type="AlphaFoldDB" id="A0A1H2R5S0"/>
<dbReference type="EMBL" id="FNNC01000001">
    <property type="protein sequence ID" value="SDW14675.1"/>
    <property type="molecule type" value="Genomic_DNA"/>
</dbReference>
<evidence type="ECO:0000256" key="2">
    <source>
        <dbReference type="ARBA" id="ARBA00022475"/>
    </source>
</evidence>
<feature type="transmembrane region" description="Helical" evidence="6">
    <location>
        <begin position="23"/>
        <end position="45"/>
    </location>
</feature>
<comment type="subcellular location">
    <subcellularLocation>
        <location evidence="1">Cell membrane</location>
        <topology evidence="1">Multi-pass membrane protein</topology>
    </subcellularLocation>
</comment>
<keyword evidence="5 6" id="KW-0472">Membrane</keyword>
<keyword evidence="8" id="KW-1185">Reference proteome</keyword>
<evidence type="ECO:0000256" key="4">
    <source>
        <dbReference type="ARBA" id="ARBA00022989"/>
    </source>
</evidence>
<dbReference type="GO" id="GO:0005886">
    <property type="term" value="C:plasma membrane"/>
    <property type="evidence" value="ECO:0007669"/>
    <property type="project" value="UniProtKB-SubCell"/>
</dbReference>
<dbReference type="RefSeq" id="WP_176967618.1">
    <property type="nucleotide sequence ID" value="NZ_FNNC01000001.1"/>
</dbReference>
<feature type="transmembrane region" description="Helical" evidence="6">
    <location>
        <begin position="165"/>
        <end position="188"/>
    </location>
</feature>
<reference evidence="7 8" key="1">
    <citation type="submission" date="2016-10" db="EMBL/GenBank/DDBJ databases">
        <authorList>
            <person name="de Groot N.N."/>
        </authorList>
    </citation>
    <scope>NUCLEOTIDE SEQUENCE [LARGE SCALE GENOMIC DNA]</scope>
    <source>
        <strain evidence="7 8">DSM 23126</strain>
    </source>
</reference>
<dbReference type="PANTHER" id="PTHR30213:SF0">
    <property type="entry name" value="UPF0761 MEMBRANE PROTEIN YIHY"/>
    <property type="match status" value="1"/>
</dbReference>
<dbReference type="Proteomes" id="UP000199488">
    <property type="component" value="Unassembled WGS sequence"/>
</dbReference>
<evidence type="ECO:0000313" key="8">
    <source>
        <dbReference type="Proteomes" id="UP000199488"/>
    </source>
</evidence>
<dbReference type="STRING" id="1122204.SAMN05421781_0605"/>
<name>A0A1H2R5S0_9BACI</name>
<keyword evidence="3 6" id="KW-0812">Transmembrane</keyword>
<evidence type="ECO:0000256" key="1">
    <source>
        <dbReference type="ARBA" id="ARBA00004651"/>
    </source>
</evidence>
<keyword evidence="2" id="KW-1003">Cell membrane</keyword>
<feature type="transmembrane region" description="Helical" evidence="6">
    <location>
        <begin position="229"/>
        <end position="253"/>
    </location>
</feature>
<dbReference type="NCBIfam" id="TIGR00765">
    <property type="entry name" value="yihY_not_rbn"/>
    <property type="match status" value="1"/>
</dbReference>
<feature type="transmembrane region" description="Helical" evidence="6">
    <location>
        <begin position="200"/>
        <end position="223"/>
    </location>
</feature>
<evidence type="ECO:0000256" key="3">
    <source>
        <dbReference type="ARBA" id="ARBA00022692"/>
    </source>
</evidence>
<feature type="transmembrane region" description="Helical" evidence="6">
    <location>
        <begin position="124"/>
        <end position="145"/>
    </location>
</feature>
<evidence type="ECO:0000256" key="5">
    <source>
        <dbReference type="ARBA" id="ARBA00023136"/>
    </source>
</evidence>
<accession>A0A1H2R5S0</accession>
<dbReference type="InterPro" id="IPR017039">
    <property type="entry name" value="Virul_fac_BrkB"/>
</dbReference>
<organism evidence="7 8">
    <name type="scientific">Marinococcus luteus</name>
    <dbReference type="NCBI Taxonomy" id="1122204"/>
    <lineage>
        <taxon>Bacteria</taxon>
        <taxon>Bacillati</taxon>
        <taxon>Bacillota</taxon>
        <taxon>Bacilli</taxon>
        <taxon>Bacillales</taxon>
        <taxon>Bacillaceae</taxon>
        <taxon>Marinococcus</taxon>
    </lineage>
</organism>
<sequence length="268" mass="30084">MHFLQSFFKKSIEDKIYDIAAQLAYYFLLAMLPLLMLLISIIGFFSINTDDILSLISTYVPGGAFTIIQNNLNAILNSQSVGLVSLSTAATLWLSLMGTLAIIRAINAAYRLKLPSFLTMVGKGIIIVLSLLLAIILSLLLPIYGEPLGAFLFRFIGLDDYFLQLWSWIRWVISFLVIGAILAMIYKVVPNRRTTWRESLPGATIALFTWQAASFGFSFYVSISDYSMIYGNLGNLIVLMLWFYLTGFAILLGGEWNACLHERDKKTI</sequence>
<gene>
    <name evidence="7" type="ORF">SAMN05421781_0605</name>
</gene>
<keyword evidence="4 6" id="KW-1133">Transmembrane helix</keyword>
<protein>
    <submittedName>
        <fullName evidence="7">Membrane protein</fullName>
    </submittedName>
</protein>